<evidence type="ECO:0000256" key="8">
    <source>
        <dbReference type="ARBA" id="ARBA00023014"/>
    </source>
</evidence>
<evidence type="ECO:0000256" key="4">
    <source>
        <dbReference type="ARBA" id="ARBA00022801"/>
    </source>
</evidence>
<dbReference type="GO" id="GO:0004527">
    <property type="term" value="F:exonuclease activity"/>
    <property type="evidence" value="ECO:0007669"/>
    <property type="project" value="UniProtKB-KW"/>
</dbReference>
<protein>
    <recommendedName>
        <fullName evidence="14">CRISPR-associated endonuclease Cas1</fullName>
        <ecNumber evidence="14">3.1.-.-</ecNumber>
    </recommendedName>
</protein>
<dbReference type="Pfam" id="PF01867">
    <property type="entry name" value="Cas_Cas1"/>
    <property type="match status" value="1"/>
</dbReference>
<evidence type="ECO:0000256" key="7">
    <source>
        <dbReference type="ARBA" id="ARBA00023004"/>
    </source>
</evidence>
<keyword evidence="5" id="KW-0269">Exonuclease</keyword>
<keyword evidence="3 14" id="KW-0255">Endonuclease</keyword>
<keyword evidence="6 14" id="KW-0460">Magnesium</keyword>
<dbReference type="eggNOG" id="COG1518">
    <property type="taxonomic scope" value="Bacteria"/>
</dbReference>
<reference evidence="17 18" key="1">
    <citation type="journal article" date="2010" name="Nature">
        <title>Nitrite-driven anaerobic methane oxidation by oxygenic bacteria.</title>
        <authorList>
            <person name="Ettwig K.F."/>
            <person name="Butler M.K."/>
            <person name="Le Paslier D."/>
            <person name="Pelletier E."/>
            <person name="Mangenot S."/>
            <person name="Kuypers M.M.M."/>
            <person name="Schreiber F."/>
            <person name="Dutilh B.E."/>
            <person name="Zedelius J."/>
            <person name="de Beer D."/>
            <person name="Gloerich J."/>
            <person name="Wessels H.J.C.T."/>
            <person name="van Allen T."/>
            <person name="Luesken F."/>
            <person name="Wu M."/>
            <person name="van de Pas-Schoonen K.T."/>
            <person name="Op den Camp H.J.M."/>
            <person name="Janssen-Megens E.M."/>
            <person name="Francoijs K-J."/>
            <person name="Stunnenberg H."/>
            <person name="Weissenbach J."/>
            <person name="Jetten M.S.M."/>
            <person name="Strous M."/>
        </authorList>
    </citation>
    <scope>NUCLEOTIDE SEQUENCE [LARGE SCALE GENOMIC DNA]</scope>
</reference>
<evidence type="ECO:0000313" key="18">
    <source>
        <dbReference type="Proteomes" id="UP000006898"/>
    </source>
</evidence>
<name>D5MKW8_METO1</name>
<evidence type="ECO:0000256" key="6">
    <source>
        <dbReference type="ARBA" id="ARBA00022842"/>
    </source>
</evidence>
<dbReference type="Gene3D" id="3.100.10.20">
    <property type="entry name" value="CRISPR-associated endonuclease Cas1, N-terminal domain"/>
    <property type="match status" value="1"/>
</dbReference>
<dbReference type="InterPro" id="IPR011604">
    <property type="entry name" value="PDDEXK-like_dom_sf"/>
</dbReference>
<keyword evidence="4 14" id="KW-0378">Hydrolase</keyword>
<gene>
    <name evidence="14" type="primary">cas1</name>
    <name evidence="17" type="ORF">DAMO_2735</name>
</gene>
<dbReference type="PANTHER" id="PTHR34353">
    <property type="entry name" value="CRISPR-ASSOCIATED ENDONUCLEASE CAS1 1"/>
    <property type="match status" value="1"/>
</dbReference>
<comment type="catalytic activity">
    <reaction evidence="12">
        <text>exonucleolytic cleavage in the 5'- to 3'-direction to yield nucleoside 3'-phosphates.</text>
        <dbReference type="EC" id="3.1.12.1"/>
    </reaction>
</comment>
<evidence type="ECO:0000256" key="1">
    <source>
        <dbReference type="ARBA" id="ARBA00022722"/>
    </source>
</evidence>
<dbReference type="InterPro" id="IPR042211">
    <property type="entry name" value="CRISPR-assoc_Cas1_N"/>
</dbReference>
<evidence type="ECO:0000256" key="9">
    <source>
        <dbReference type="ARBA" id="ARBA00023118"/>
    </source>
</evidence>
<dbReference type="CDD" id="cd09634">
    <property type="entry name" value="Cas1_I-II-III"/>
    <property type="match status" value="1"/>
</dbReference>
<evidence type="ECO:0000256" key="2">
    <source>
        <dbReference type="ARBA" id="ARBA00022723"/>
    </source>
</evidence>
<dbReference type="GO" id="GO:0046872">
    <property type="term" value="F:metal ion binding"/>
    <property type="evidence" value="ECO:0007669"/>
    <property type="project" value="UniProtKB-UniRule"/>
</dbReference>
<dbReference type="GO" id="GO:0051607">
    <property type="term" value="P:defense response to virus"/>
    <property type="evidence" value="ECO:0007669"/>
    <property type="project" value="UniProtKB-UniRule"/>
</dbReference>
<dbReference type="InterPro" id="IPR013343">
    <property type="entry name" value="CRISPR-assoc_prot_Cas4"/>
</dbReference>
<feature type="region of interest" description="Disordered" evidence="15">
    <location>
        <begin position="34"/>
        <end position="57"/>
    </location>
</feature>
<dbReference type="HAMAP" id="MF_01470">
    <property type="entry name" value="Cas1"/>
    <property type="match status" value="1"/>
</dbReference>
<sequence length="545" mass="61534">MLNEFAYCPRLCYLEWVQGEFADSADTVEGRLRHRTVDRGRQRQKPTKEETGEPEAIHERSVHLTSDRLGLTAKVDLIEGEGNQVTPVDYKRGKRPHLPQGAYEPERVQVCAQGLILRDNGFLCDNGVIYFAGSKERVTVEFDEVLVERTLELAGQMTAVARGGLIPPPLDDSPKCPRCSLVGICLPDEVRLLKAAGDHPVEPRLLFPARDDALPLHVQHQGARIKKDGNVLQVWDEDALLAEARLEEVSHLVLFGGVHASTPVIHELCQRGIPISYLSHGGWLYGITQGLWHKNVELRRRQYDAASDPQRCLALAQRFVRAKIANCRTLLRRNHPDPPEQTLRDLKEDMEHAARADRMDSLLGIEGTAAHRYFSNFGAMLRGGDAPMPGFDFQQRNRRPPRDPVNAMLSFAYALLTREWTTTLQAVGFDPFLGFYHQPRYGRPALALDLMEEFRSLIGDSVVLMAVNNGEVRPQDFISIAGSVSLTPSGRTRFIEAYERRMSQEISHPIFGYRISYRRVLEVQARLLGRYLAGEIPEYPSFTTR</sequence>
<comment type="function">
    <text evidence="14">CRISPR (clustered regularly interspaced short palindromic repeat), is an adaptive immune system that provides protection against mobile genetic elements (viruses, transposable elements and conjugative plasmids). CRISPR clusters contain spacers, sequences complementary to antecedent mobile elements, and target invading nucleic acids. CRISPR clusters are transcribed and processed into CRISPR RNA (crRNA). Acts as a dsDNA endonuclease. Involved in the integration of spacer DNA into the CRISPR cassette.</text>
</comment>
<feature type="domain" description="DUF83" evidence="16">
    <location>
        <begin position="2"/>
        <end position="186"/>
    </location>
</feature>
<comment type="subunit">
    <text evidence="13 14">Homodimer, forms a heterotetramer with a Cas2 homodimer.</text>
</comment>
<dbReference type="InterPro" id="IPR050646">
    <property type="entry name" value="Cas1"/>
</dbReference>
<feature type="binding site" evidence="14">
    <location>
        <position position="437"/>
    </location>
    <ligand>
        <name>Mn(2+)</name>
        <dbReference type="ChEBI" id="CHEBI:29035"/>
    </ligand>
</feature>
<dbReference type="STRING" id="671143.DAMO_2735"/>
<evidence type="ECO:0000256" key="12">
    <source>
        <dbReference type="ARBA" id="ARBA00033996"/>
    </source>
</evidence>
<keyword evidence="7" id="KW-0408">Iron</keyword>
<keyword evidence="11 14" id="KW-0464">Manganese</keyword>
<dbReference type="AlphaFoldDB" id="D5MKW8"/>
<evidence type="ECO:0000259" key="16">
    <source>
        <dbReference type="Pfam" id="PF01930"/>
    </source>
</evidence>
<dbReference type="NCBIfam" id="TIGR00287">
    <property type="entry name" value="cas1"/>
    <property type="match status" value="1"/>
</dbReference>
<dbReference type="Proteomes" id="UP000006898">
    <property type="component" value="Chromosome"/>
</dbReference>
<dbReference type="InterPro" id="IPR022765">
    <property type="entry name" value="Dna2/Cas4_DUF83"/>
</dbReference>
<dbReference type="Gene3D" id="3.90.320.10">
    <property type="match status" value="1"/>
</dbReference>
<dbReference type="eggNOG" id="COG1468">
    <property type="taxonomic scope" value="Bacteria"/>
</dbReference>
<evidence type="ECO:0000256" key="5">
    <source>
        <dbReference type="ARBA" id="ARBA00022839"/>
    </source>
</evidence>
<feature type="binding site" evidence="14">
    <location>
        <position position="366"/>
    </location>
    <ligand>
        <name>Mn(2+)</name>
        <dbReference type="ChEBI" id="CHEBI:29035"/>
    </ligand>
</feature>
<evidence type="ECO:0000256" key="3">
    <source>
        <dbReference type="ARBA" id="ARBA00022759"/>
    </source>
</evidence>
<dbReference type="InterPro" id="IPR042206">
    <property type="entry name" value="CRISPR-assoc_Cas1_C"/>
</dbReference>
<dbReference type="GO" id="GO:0003677">
    <property type="term" value="F:DNA binding"/>
    <property type="evidence" value="ECO:0007669"/>
    <property type="project" value="UniProtKB-KW"/>
</dbReference>
<dbReference type="GO" id="GO:0043571">
    <property type="term" value="P:maintenance of CRISPR repeat elements"/>
    <property type="evidence" value="ECO:0007669"/>
    <property type="project" value="UniProtKB-UniRule"/>
</dbReference>
<organism evidence="17 18">
    <name type="scientific">Methylomirabilis oxygeniifera</name>
    <dbReference type="NCBI Taxonomy" id="671143"/>
    <lineage>
        <taxon>Bacteria</taxon>
        <taxon>Candidatus Methylomirabilota</taxon>
        <taxon>Candidatus Methylomirabilia</taxon>
        <taxon>Candidatus Methylomirabilales</taxon>
        <taxon>Candidatus Methylomirabilaceae</taxon>
        <taxon>Candidatus Methylomirabilis</taxon>
    </lineage>
</organism>
<accession>D5MKW8</accession>
<dbReference type="Gene3D" id="1.20.120.920">
    <property type="entry name" value="CRISPR-associated endonuclease Cas1, C-terminal domain"/>
    <property type="match status" value="1"/>
</dbReference>
<feature type="binding site" evidence="14">
    <location>
        <position position="452"/>
    </location>
    <ligand>
        <name>Mn(2+)</name>
        <dbReference type="ChEBI" id="CHEBI:29035"/>
    </ligand>
</feature>
<proteinExistence type="inferred from homology"/>
<evidence type="ECO:0000256" key="14">
    <source>
        <dbReference type="HAMAP-Rule" id="MF_01470"/>
    </source>
</evidence>
<dbReference type="NCBIfam" id="TIGR00372">
    <property type="entry name" value="cas4"/>
    <property type="match status" value="1"/>
</dbReference>
<keyword evidence="10 14" id="KW-0238">DNA-binding</keyword>
<dbReference type="Pfam" id="PF01930">
    <property type="entry name" value="Cas_Cas4"/>
    <property type="match status" value="1"/>
</dbReference>
<evidence type="ECO:0000256" key="10">
    <source>
        <dbReference type="ARBA" id="ARBA00023125"/>
    </source>
</evidence>
<evidence type="ECO:0000313" key="17">
    <source>
        <dbReference type="EMBL" id="CBE69808.1"/>
    </source>
</evidence>
<comment type="similarity">
    <text evidence="14">Belongs to the CRISPR-associated endonuclease Cas1 family.</text>
</comment>
<dbReference type="EMBL" id="FP565575">
    <property type="protein sequence ID" value="CBE69808.1"/>
    <property type="molecule type" value="Genomic_DNA"/>
</dbReference>
<keyword evidence="2 14" id="KW-0479">Metal-binding</keyword>
<keyword evidence="8" id="KW-0411">Iron-sulfur</keyword>
<dbReference type="HOGENOM" id="CLU_466793_0_0_0"/>
<evidence type="ECO:0000256" key="13">
    <source>
        <dbReference type="ARBA" id="ARBA00038592"/>
    </source>
</evidence>
<dbReference type="InterPro" id="IPR002729">
    <property type="entry name" value="CRISPR-assoc_Cas1"/>
</dbReference>
<dbReference type="GO" id="GO:0004519">
    <property type="term" value="F:endonuclease activity"/>
    <property type="evidence" value="ECO:0007669"/>
    <property type="project" value="UniProtKB-UniRule"/>
</dbReference>
<keyword evidence="1 14" id="KW-0540">Nuclease</keyword>
<keyword evidence="9 14" id="KW-0051">Antiviral defense</keyword>
<dbReference type="PANTHER" id="PTHR34353:SF2">
    <property type="entry name" value="CRISPR-ASSOCIATED ENDONUCLEASE CAS1 1"/>
    <property type="match status" value="1"/>
</dbReference>
<evidence type="ECO:0000256" key="15">
    <source>
        <dbReference type="SAM" id="MobiDB-lite"/>
    </source>
</evidence>
<dbReference type="KEGG" id="mox:DAMO_2735"/>
<comment type="cofactor">
    <cofactor evidence="14">
        <name>Mg(2+)</name>
        <dbReference type="ChEBI" id="CHEBI:18420"/>
    </cofactor>
    <cofactor evidence="14">
        <name>Mn(2+)</name>
        <dbReference type="ChEBI" id="CHEBI:29035"/>
    </cofactor>
</comment>
<dbReference type="GO" id="GO:0051536">
    <property type="term" value="F:iron-sulfur cluster binding"/>
    <property type="evidence" value="ECO:0007669"/>
    <property type="project" value="UniProtKB-KW"/>
</dbReference>
<dbReference type="EC" id="3.1.-.-" evidence="14"/>
<evidence type="ECO:0000256" key="11">
    <source>
        <dbReference type="ARBA" id="ARBA00023211"/>
    </source>
</evidence>